<keyword evidence="1" id="KW-0472">Membrane</keyword>
<dbReference type="Pfam" id="PF14023">
    <property type="entry name" value="Bestrophin-like"/>
    <property type="match status" value="1"/>
</dbReference>
<protein>
    <submittedName>
        <fullName evidence="2">Uncharacterized protein</fullName>
    </submittedName>
</protein>
<dbReference type="AlphaFoldDB" id="A0AAN9C1V1"/>
<feature type="transmembrane region" description="Helical" evidence="1">
    <location>
        <begin position="330"/>
        <end position="347"/>
    </location>
</feature>
<feature type="transmembrane region" description="Helical" evidence="1">
    <location>
        <begin position="354"/>
        <end position="374"/>
    </location>
</feature>
<reference evidence="2 3" key="1">
    <citation type="submission" date="2024-02" db="EMBL/GenBank/DDBJ databases">
        <title>Chromosome-scale genome assembly of the rough periwinkle Littorina saxatilis.</title>
        <authorList>
            <person name="De Jode A."/>
            <person name="Faria R."/>
            <person name="Formenti G."/>
            <person name="Sims Y."/>
            <person name="Smith T.P."/>
            <person name="Tracey A."/>
            <person name="Wood J.M.D."/>
            <person name="Zagrodzka Z.B."/>
            <person name="Johannesson K."/>
            <person name="Butlin R.K."/>
            <person name="Leder E.H."/>
        </authorList>
    </citation>
    <scope>NUCLEOTIDE SEQUENCE [LARGE SCALE GENOMIC DNA]</scope>
    <source>
        <strain evidence="2">Snail1</strain>
        <tissue evidence="2">Muscle</tissue>
    </source>
</reference>
<dbReference type="InterPro" id="IPR025333">
    <property type="entry name" value="DUF4239"/>
</dbReference>
<accession>A0AAN9C1V1</accession>
<proteinExistence type="predicted"/>
<keyword evidence="1" id="KW-0812">Transmembrane</keyword>
<dbReference type="EMBL" id="JBAMIC010000001">
    <property type="protein sequence ID" value="KAK7115782.1"/>
    <property type="molecule type" value="Genomic_DNA"/>
</dbReference>
<keyword evidence="1" id="KW-1133">Transmembrane helix</keyword>
<evidence type="ECO:0000256" key="1">
    <source>
        <dbReference type="SAM" id="Phobius"/>
    </source>
</evidence>
<evidence type="ECO:0000313" key="3">
    <source>
        <dbReference type="Proteomes" id="UP001374579"/>
    </source>
</evidence>
<feature type="transmembrane region" description="Helical" evidence="1">
    <location>
        <begin position="221"/>
        <end position="242"/>
    </location>
</feature>
<feature type="transmembrane region" description="Helical" evidence="1">
    <location>
        <begin position="25"/>
        <end position="45"/>
    </location>
</feature>
<keyword evidence="3" id="KW-1185">Reference proteome</keyword>
<organism evidence="2 3">
    <name type="scientific">Littorina saxatilis</name>
    <dbReference type="NCBI Taxonomy" id="31220"/>
    <lineage>
        <taxon>Eukaryota</taxon>
        <taxon>Metazoa</taxon>
        <taxon>Spiralia</taxon>
        <taxon>Lophotrochozoa</taxon>
        <taxon>Mollusca</taxon>
        <taxon>Gastropoda</taxon>
        <taxon>Caenogastropoda</taxon>
        <taxon>Littorinimorpha</taxon>
        <taxon>Littorinoidea</taxon>
        <taxon>Littorinidae</taxon>
        <taxon>Littorina</taxon>
    </lineage>
</organism>
<sequence>MAEETSSSMPSAEVEGFSPTKSEMLLPPLICLVGVCVGLVIWVLIVSYKSKKNRLPITYAIDQRAPAWTLLDNGCHDKQNKVSPVCRRSNDCGKVNLQNDDPSVQQVTASPIHLFQKNDHEVIQRIQGQSAINGKELMNILMPVTLSLGFCPLIVLLRESMVEFLWPPSLYPTPPNINDAISCFLVPAGMVYAISFGFAFQQVISGFHVTEIGVHRQSEQLSKLLTLIGLLTCITTTTRVAMLRIVKDVTLTSVSKMLGQEDLNNRHKDNGNDLAELLRLLYSSKVKDANNVNDTDLWQKSLFDRLEKLLARDEVLTTSIFKTSIHALEWAFLETLGYMTFLGMLLVQCSSYRADLAMCFITVISISLLCYVVADLDSPFYGVFRVQLHCFCDVVRRLDDEFNKAASDVMLEKSFVDCDEGEVGFKTSTQNVIVGHK</sequence>
<feature type="transmembrane region" description="Helical" evidence="1">
    <location>
        <begin position="137"/>
        <end position="157"/>
    </location>
</feature>
<name>A0AAN9C1V1_9CAEN</name>
<dbReference type="Proteomes" id="UP001374579">
    <property type="component" value="Unassembled WGS sequence"/>
</dbReference>
<comment type="caution">
    <text evidence="2">The sequence shown here is derived from an EMBL/GenBank/DDBJ whole genome shotgun (WGS) entry which is preliminary data.</text>
</comment>
<gene>
    <name evidence="2" type="ORF">V1264_001597</name>
</gene>
<evidence type="ECO:0000313" key="2">
    <source>
        <dbReference type="EMBL" id="KAK7115782.1"/>
    </source>
</evidence>
<feature type="transmembrane region" description="Helical" evidence="1">
    <location>
        <begin position="177"/>
        <end position="200"/>
    </location>
</feature>